<accession>A0A4U1JWV7</accession>
<comment type="caution">
    <text evidence="1">The sequence shown here is derived from an EMBL/GenBank/DDBJ whole genome shotgun (WGS) entry which is preliminary data.</text>
</comment>
<protein>
    <submittedName>
        <fullName evidence="1">Uncharacterized protein</fullName>
    </submittedName>
</protein>
<proteinExistence type="predicted"/>
<name>A0A4U1JWV7_RHOCA</name>
<evidence type="ECO:0000313" key="2">
    <source>
        <dbReference type="Proteomes" id="UP000310597"/>
    </source>
</evidence>
<reference evidence="1 2" key="1">
    <citation type="submission" date="2019-04" db="EMBL/GenBank/DDBJ databases">
        <title>Draft Whole-Genome sequence of the purple photosynthetic bacterium Rhodobacter capsulatus SP108 with an indigenous class A beta-lactamase.</title>
        <authorList>
            <person name="Robertson S."/>
            <person name="Meyer T.E."/>
            <person name="Kyndt J.A."/>
        </authorList>
    </citation>
    <scope>NUCLEOTIDE SEQUENCE [LARGE SCALE GENOMIC DNA]</scope>
    <source>
        <strain evidence="1 2">SP108</strain>
    </source>
</reference>
<sequence>MFFLFFSPTRDGMPEHIRDFLDREHITWNEMEKLLNGFRAIKPDITVGTLLTFLYIARRTSNESSDIPISLKVLSDALGMSYQSAARHCDLLSEGVSGNGGLGWIEKISNPQERGKAMQLSYGGLFALLQVFEKLRPEGQTGE</sequence>
<evidence type="ECO:0000313" key="1">
    <source>
        <dbReference type="EMBL" id="TKD22997.1"/>
    </source>
</evidence>
<dbReference type="RefSeq" id="WP_136905068.1">
    <property type="nucleotide sequence ID" value="NZ_SWJZ01000013.1"/>
</dbReference>
<dbReference type="EMBL" id="SWJZ01000013">
    <property type="protein sequence ID" value="TKD22997.1"/>
    <property type="molecule type" value="Genomic_DNA"/>
</dbReference>
<dbReference type="AlphaFoldDB" id="A0A4U1JWV7"/>
<organism evidence="1 2">
    <name type="scientific">Rhodobacter capsulatus</name>
    <name type="common">Rhodopseudomonas capsulata</name>
    <dbReference type="NCBI Taxonomy" id="1061"/>
    <lineage>
        <taxon>Bacteria</taxon>
        <taxon>Pseudomonadati</taxon>
        <taxon>Pseudomonadota</taxon>
        <taxon>Alphaproteobacteria</taxon>
        <taxon>Rhodobacterales</taxon>
        <taxon>Rhodobacter group</taxon>
        <taxon>Rhodobacter</taxon>
    </lineage>
</organism>
<gene>
    <name evidence="1" type="ORF">FBT96_04050</name>
</gene>
<dbReference type="Proteomes" id="UP000310597">
    <property type="component" value="Unassembled WGS sequence"/>
</dbReference>